<evidence type="ECO:0000259" key="5">
    <source>
        <dbReference type="Pfam" id="PF04542"/>
    </source>
</evidence>
<keyword evidence="3" id="KW-0731">Sigma factor</keyword>
<evidence type="ECO:0000256" key="2">
    <source>
        <dbReference type="ARBA" id="ARBA00023015"/>
    </source>
</evidence>
<dbReference type="Pfam" id="PF08281">
    <property type="entry name" value="Sigma70_r4_2"/>
    <property type="match status" value="1"/>
</dbReference>
<dbReference type="Pfam" id="PF04542">
    <property type="entry name" value="Sigma70_r2"/>
    <property type="match status" value="1"/>
</dbReference>
<dbReference type="GO" id="GO:0006352">
    <property type="term" value="P:DNA-templated transcription initiation"/>
    <property type="evidence" value="ECO:0007669"/>
    <property type="project" value="InterPro"/>
</dbReference>
<evidence type="ECO:0008006" key="8">
    <source>
        <dbReference type="Google" id="ProtNLM"/>
    </source>
</evidence>
<evidence type="ECO:0000256" key="4">
    <source>
        <dbReference type="ARBA" id="ARBA00023163"/>
    </source>
</evidence>
<dbReference type="GO" id="GO:0003677">
    <property type="term" value="F:DNA binding"/>
    <property type="evidence" value="ECO:0007669"/>
    <property type="project" value="InterPro"/>
</dbReference>
<dbReference type="InterPro" id="IPR013325">
    <property type="entry name" value="RNA_pol_sigma_r2"/>
</dbReference>
<dbReference type="InterPro" id="IPR013249">
    <property type="entry name" value="RNA_pol_sigma70_r4_t2"/>
</dbReference>
<dbReference type="CDD" id="cd06171">
    <property type="entry name" value="Sigma70_r4"/>
    <property type="match status" value="1"/>
</dbReference>
<accession>A0A3B1C671</accession>
<dbReference type="NCBIfam" id="TIGR02937">
    <property type="entry name" value="sigma70-ECF"/>
    <property type="match status" value="1"/>
</dbReference>
<dbReference type="InterPro" id="IPR013324">
    <property type="entry name" value="RNA_pol_sigma_r3/r4-like"/>
</dbReference>
<name>A0A3B1C671_9ZZZZ</name>
<dbReference type="SUPFAM" id="SSF88946">
    <property type="entry name" value="Sigma2 domain of RNA polymerase sigma factors"/>
    <property type="match status" value="1"/>
</dbReference>
<dbReference type="SUPFAM" id="SSF88659">
    <property type="entry name" value="Sigma3 and sigma4 domains of RNA polymerase sigma factors"/>
    <property type="match status" value="1"/>
</dbReference>
<evidence type="ECO:0000256" key="1">
    <source>
        <dbReference type="ARBA" id="ARBA00010641"/>
    </source>
</evidence>
<dbReference type="InterPro" id="IPR036388">
    <property type="entry name" value="WH-like_DNA-bd_sf"/>
</dbReference>
<sequence length="183" mass="21737">MDKYAEDKQLVKEFLDGDERAFKKIVDKYSRRIYWHAFGMLNDHFDADEVVQTVLLVLYKKLSTFNFESSLYTWIYKITSTRSLNYLRKKKIKIFFSLDSDNVKEMYTKENIILDVERSEKLKKVGEILQTLPVKQREVFMMKTFEGMTYEEIAEATGKSIGGLKANYFHALKKITEKYDEEN</sequence>
<dbReference type="InterPro" id="IPR007627">
    <property type="entry name" value="RNA_pol_sigma70_r2"/>
</dbReference>
<gene>
    <name evidence="7" type="ORF">MNBD_IGNAVI01-2066</name>
</gene>
<evidence type="ECO:0000313" key="7">
    <source>
        <dbReference type="EMBL" id="VAX18370.1"/>
    </source>
</evidence>
<dbReference type="GO" id="GO:0016987">
    <property type="term" value="F:sigma factor activity"/>
    <property type="evidence" value="ECO:0007669"/>
    <property type="project" value="UniProtKB-KW"/>
</dbReference>
<evidence type="ECO:0000259" key="6">
    <source>
        <dbReference type="Pfam" id="PF08281"/>
    </source>
</evidence>
<feature type="domain" description="RNA polymerase sigma factor 70 region 4 type 2" evidence="6">
    <location>
        <begin position="124"/>
        <end position="175"/>
    </location>
</feature>
<keyword evidence="2" id="KW-0805">Transcription regulation</keyword>
<dbReference type="PANTHER" id="PTHR43133">
    <property type="entry name" value="RNA POLYMERASE ECF-TYPE SIGMA FACTO"/>
    <property type="match status" value="1"/>
</dbReference>
<keyword evidence="4" id="KW-0804">Transcription</keyword>
<feature type="domain" description="RNA polymerase sigma-70 region 2" evidence="5">
    <location>
        <begin position="26"/>
        <end position="91"/>
    </location>
</feature>
<dbReference type="InterPro" id="IPR014284">
    <property type="entry name" value="RNA_pol_sigma-70_dom"/>
</dbReference>
<dbReference type="Gene3D" id="1.10.1740.10">
    <property type="match status" value="1"/>
</dbReference>
<dbReference type="AlphaFoldDB" id="A0A3B1C671"/>
<comment type="similarity">
    <text evidence="1">Belongs to the sigma-70 factor family. ECF subfamily.</text>
</comment>
<dbReference type="EMBL" id="UOGD01000100">
    <property type="protein sequence ID" value="VAX18370.1"/>
    <property type="molecule type" value="Genomic_DNA"/>
</dbReference>
<reference evidence="7" key="1">
    <citation type="submission" date="2018-06" db="EMBL/GenBank/DDBJ databases">
        <authorList>
            <person name="Zhirakovskaya E."/>
        </authorList>
    </citation>
    <scope>NUCLEOTIDE SEQUENCE</scope>
</reference>
<dbReference type="InterPro" id="IPR039425">
    <property type="entry name" value="RNA_pol_sigma-70-like"/>
</dbReference>
<organism evidence="7">
    <name type="scientific">hydrothermal vent metagenome</name>
    <dbReference type="NCBI Taxonomy" id="652676"/>
    <lineage>
        <taxon>unclassified sequences</taxon>
        <taxon>metagenomes</taxon>
        <taxon>ecological metagenomes</taxon>
    </lineage>
</organism>
<dbReference type="Gene3D" id="1.10.10.10">
    <property type="entry name" value="Winged helix-like DNA-binding domain superfamily/Winged helix DNA-binding domain"/>
    <property type="match status" value="1"/>
</dbReference>
<evidence type="ECO:0000256" key="3">
    <source>
        <dbReference type="ARBA" id="ARBA00023082"/>
    </source>
</evidence>
<proteinExistence type="inferred from homology"/>
<protein>
    <recommendedName>
        <fullName evidence="8">RNA polymerase ECF-type sigma factor</fullName>
    </recommendedName>
</protein>
<dbReference type="PANTHER" id="PTHR43133:SF51">
    <property type="entry name" value="RNA POLYMERASE SIGMA FACTOR"/>
    <property type="match status" value="1"/>
</dbReference>